<keyword evidence="15 16" id="KW-0739">Sodium transport</keyword>
<feature type="transmembrane region" description="Helical" evidence="16">
    <location>
        <begin position="96"/>
        <end position="121"/>
    </location>
</feature>
<dbReference type="GO" id="GO:0005886">
    <property type="term" value="C:plasma membrane"/>
    <property type="evidence" value="ECO:0007669"/>
    <property type="project" value="UniProtKB-SubCell"/>
</dbReference>
<feature type="transmembrane region" description="Helical" evidence="16">
    <location>
        <begin position="299"/>
        <end position="322"/>
    </location>
</feature>
<comment type="catalytic activity">
    <reaction evidence="16">
        <text>a ubiquinone + n Na(+)(in) + NADH + H(+) = a ubiquinol + n Na(+)(out) + NAD(+)</text>
        <dbReference type="Rhea" id="RHEA:47748"/>
        <dbReference type="Rhea" id="RHEA-COMP:9565"/>
        <dbReference type="Rhea" id="RHEA-COMP:9566"/>
        <dbReference type="ChEBI" id="CHEBI:15378"/>
        <dbReference type="ChEBI" id="CHEBI:16389"/>
        <dbReference type="ChEBI" id="CHEBI:17976"/>
        <dbReference type="ChEBI" id="CHEBI:29101"/>
        <dbReference type="ChEBI" id="CHEBI:57540"/>
        <dbReference type="ChEBI" id="CHEBI:57945"/>
        <dbReference type="EC" id="7.2.1.1"/>
    </reaction>
</comment>
<comment type="subcellular location">
    <subcellularLocation>
        <location evidence="16">Cell membrane</location>
        <topology evidence="16">Multi-pass membrane protein</topology>
    </subcellularLocation>
</comment>
<evidence type="ECO:0000256" key="9">
    <source>
        <dbReference type="ARBA" id="ARBA00022989"/>
    </source>
</evidence>
<keyword evidence="11 16" id="KW-0915">Sodium</keyword>
<evidence type="ECO:0000256" key="3">
    <source>
        <dbReference type="ARBA" id="ARBA00022519"/>
    </source>
</evidence>
<comment type="cofactor">
    <cofactor evidence="16 17">
        <name>FMN</name>
        <dbReference type="ChEBI" id="CHEBI:58210"/>
    </cofactor>
</comment>
<dbReference type="NCBIfam" id="TIGR01937">
    <property type="entry name" value="nqrB"/>
    <property type="match status" value="1"/>
</dbReference>
<accession>A0A1M6NRF0</accession>
<evidence type="ECO:0000256" key="5">
    <source>
        <dbReference type="ARBA" id="ARBA00022630"/>
    </source>
</evidence>
<proteinExistence type="inferred from homology"/>
<dbReference type="EC" id="7.2.1.1" evidence="16"/>
<keyword evidence="4 16" id="KW-0597">Phosphoprotein</keyword>
<evidence type="ECO:0000256" key="15">
    <source>
        <dbReference type="ARBA" id="ARBA00023201"/>
    </source>
</evidence>
<feature type="transmembrane region" description="Helical" evidence="16">
    <location>
        <begin position="334"/>
        <end position="352"/>
    </location>
</feature>
<dbReference type="Pfam" id="PF03116">
    <property type="entry name" value="NQR2_RnfD_RnfE"/>
    <property type="match status" value="1"/>
</dbReference>
<keyword evidence="2 16" id="KW-1003">Cell membrane</keyword>
<gene>
    <name evidence="16" type="primary">nqrB</name>
    <name evidence="18" type="ORF">SAMN05444280_14513</name>
</gene>
<evidence type="ECO:0000256" key="6">
    <source>
        <dbReference type="ARBA" id="ARBA00022643"/>
    </source>
</evidence>
<name>A0A1M6NRF0_9BACT</name>
<sequence length="393" mass="43088">MNFLKNFFEKTEPYVQKGAKYHWLNSVHDGFFTFLFVPKKTSKSGTHIHDFIDMKRTMSIVVLALIPSLLFGMYNVGYQHFKVIGELASTGFFDIFLYGFLKVLPVVIVSYGVGLGIEFVFAQIRGHEINEGFLVSGMLIPLVMPIETPLWMIAIATAFAVIFGKEVFGGTGMNIWNPALLARAFLFFAYPAQMSGNSVWYSFSENAQTIDGFTGATPMAEAAAGNITYTVSDAFFGFIPGSIGETSTLAILLGAVVLLVTGIGNWKIMFSTVAGGLFMGILLNIFAGSQGLSEEAATFFGIPFWHHMVLGGFMFGAVFMATDPVSAAQTQKGKWIYGFLIGVLAILIRVLNPAYPEGMMLAILLMNTFAPLIDHYVVQGHIKRRMKRAKVAA</sequence>
<dbReference type="PANTHER" id="PTHR30578">
    <property type="entry name" value="ELECTRON TRANSPORT COMPLEX PROTEIN RNFD"/>
    <property type="match status" value="1"/>
</dbReference>
<dbReference type="InterPro" id="IPR004338">
    <property type="entry name" value="NqrB/RnfD"/>
</dbReference>
<dbReference type="Proteomes" id="UP000184050">
    <property type="component" value="Unassembled WGS sequence"/>
</dbReference>
<evidence type="ECO:0000256" key="11">
    <source>
        <dbReference type="ARBA" id="ARBA00023053"/>
    </source>
</evidence>
<evidence type="ECO:0000313" key="19">
    <source>
        <dbReference type="Proteomes" id="UP000184050"/>
    </source>
</evidence>
<keyword evidence="5 16" id="KW-0285">Flavoprotein</keyword>
<protein>
    <recommendedName>
        <fullName evidence="16">Na(+)-translocating NADH-quinone reductase subunit B</fullName>
        <shortName evidence="16">Na(+)-NQR subunit B</shortName>
        <shortName evidence="16">Na(+)-translocating NQR subunit B</shortName>
        <ecNumber evidence="16">7.2.1.1</ecNumber>
    </recommendedName>
    <alternativeName>
        <fullName evidence="16">NQR complex subunit B</fullName>
    </alternativeName>
    <alternativeName>
        <fullName evidence="16">NQR-1 subunit B</fullName>
    </alternativeName>
</protein>
<evidence type="ECO:0000256" key="8">
    <source>
        <dbReference type="ARBA" id="ARBA00022967"/>
    </source>
</evidence>
<dbReference type="PIRSF" id="PIRSF016055">
    <property type="entry name" value="NADH-UbQ_OxRdtase_B_su"/>
    <property type="match status" value="1"/>
</dbReference>
<dbReference type="PANTHER" id="PTHR30578:SF1">
    <property type="entry name" value="NA(+)-TRANSLOCATING NADH-QUINONE REDUCTASE SUBUNIT B"/>
    <property type="match status" value="1"/>
</dbReference>
<evidence type="ECO:0000313" key="18">
    <source>
        <dbReference type="EMBL" id="SHJ98230.1"/>
    </source>
</evidence>
<dbReference type="GO" id="GO:0055085">
    <property type="term" value="P:transmembrane transport"/>
    <property type="evidence" value="ECO:0007669"/>
    <property type="project" value="InterPro"/>
</dbReference>
<feature type="transmembrane region" description="Helical" evidence="16">
    <location>
        <begin position="358"/>
        <end position="378"/>
    </location>
</feature>
<keyword evidence="7 16" id="KW-0812">Transmembrane</keyword>
<reference evidence="18 19" key="1">
    <citation type="submission" date="2016-11" db="EMBL/GenBank/DDBJ databases">
        <authorList>
            <person name="Jaros S."/>
            <person name="Januszkiewicz K."/>
            <person name="Wedrychowicz H."/>
        </authorList>
    </citation>
    <scope>NUCLEOTIDE SEQUENCE [LARGE SCALE GENOMIC DNA]</scope>
    <source>
        <strain evidence="18 19">DSM 27063</strain>
    </source>
</reference>
<dbReference type="STRING" id="1168035.SAMN05444280_14513"/>
<dbReference type="GO" id="GO:0022904">
    <property type="term" value="P:respiratory electron transport chain"/>
    <property type="evidence" value="ECO:0007669"/>
    <property type="project" value="InterPro"/>
</dbReference>
<feature type="transmembrane region" description="Helical" evidence="16">
    <location>
        <begin position="58"/>
        <end position="76"/>
    </location>
</feature>
<evidence type="ECO:0000256" key="4">
    <source>
        <dbReference type="ARBA" id="ARBA00022553"/>
    </source>
</evidence>
<dbReference type="AlphaFoldDB" id="A0A1M6NRF0"/>
<dbReference type="EMBL" id="FQZE01000045">
    <property type="protein sequence ID" value="SHJ98230.1"/>
    <property type="molecule type" value="Genomic_DNA"/>
</dbReference>
<feature type="transmembrane region" description="Helical" evidence="16">
    <location>
        <begin position="235"/>
        <end position="261"/>
    </location>
</feature>
<evidence type="ECO:0000256" key="2">
    <source>
        <dbReference type="ARBA" id="ARBA00022475"/>
    </source>
</evidence>
<evidence type="ECO:0000256" key="16">
    <source>
        <dbReference type="HAMAP-Rule" id="MF_00426"/>
    </source>
</evidence>
<dbReference type="OrthoDB" id="9776359at2"/>
<comment type="similarity">
    <text evidence="16">Belongs to the NqrB/RnfD family.</text>
</comment>
<keyword evidence="19" id="KW-1185">Reference proteome</keyword>
<evidence type="ECO:0000256" key="13">
    <source>
        <dbReference type="ARBA" id="ARBA00023075"/>
    </source>
</evidence>
<evidence type="ECO:0000256" key="7">
    <source>
        <dbReference type="ARBA" id="ARBA00022692"/>
    </source>
</evidence>
<evidence type="ECO:0000256" key="12">
    <source>
        <dbReference type="ARBA" id="ARBA00023065"/>
    </source>
</evidence>
<comment type="function">
    <text evidence="16">NQR complex catalyzes the reduction of ubiquinone-1 to ubiquinol by two successive reactions, coupled with the transport of Na(+) ions from the cytoplasm to the periplasm. NqrA to NqrE are probably involved in the second step, the conversion of ubisemiquinone to ubiquinol.</text>
</comment>
<dbReference type="GO" id="GO:0010181">
    <property type="term" value="F:FMN binding"/>
    <property type="evidence" value="ECO:0007669"/>
    <property type="project" value="InterPro"/>
</dbReference>
<keyword evidence="9 16" id="KW-1133">Transmembrane helix</keyword>
<keyword evidence="8 16" id="KW-1278">Translocase</keyword>
<feature type="modified residue" description="FMN phosphoryl threonine" evidence="16 17">
    <location>
        <position position="217"/>
    </location>
</feature>
<feature type="transmembrane region" description="Helical" evidence="16">
    <location>
        <begin position="268"/>
        <end position="287"/>
    </location>
</feature>
<keyword evidence="13 16" id="KW-0830">Ubiquinone</keyword>
<evidence type="ECO:0000256" key="10">
    <source>
        <dbReference type="ARBA" id="ARBA00023027"/>
    </source>
</evidence>
<keyword evidence="12 16" id="KW-0406">Ion transport</keyword>
<dbReference type="GO" id="GO:0006814">
    <property type="term" value="P:sodium ion transport"/>
    <property type="evidence" value="ECO:0007669"/>
    <property type="project" value="UniProtKB-UniRule"/>
</dbReference>
<evidence type="ECO:0000256" key="14">
    <source>
        <dbReference type="ARBA" id="ARBA00023136"/>
    </source>
</evidence>
<dbReference type="InterPro" id="IPR010966">
    <property type="entry name" value="NqrB"/>
</dbReference>
<feature type="transmembrane region" description="Helical" evidence="16">
    <location>
        <begin position="133"/>
        <end position="163"/>
    </location>
</feature>
<organism evidence="18 19">
    <name type="scientific">Tangfeifania diversioriginum</name>
    <dbReference type="NCBI Taxonomy" id="1168035"/>
    <lineage>
        <taxon>Bacteria</taxon>
        <taxon>Pseudomonadati</taxon>
        <taxon>Bacteroidota</taxon>
        <taxon>Bacteroidia</taxon>
        <taxon>Marinilabiliales</taxon>
        <taxon>Prolixibacteraceae</taxon>
        <taxon>Tangfeifania</taxon>
    </lineage>
</organism>
<dbReference type="RefSeq" id="WP_073173658.1">
    <property type="nucleotide sequence ID" value="NZ_FQZE01000045.1"/>
</dbReference>
<keyword evidence="1 16" id="KW-0813">Transport</keyword>
<keyword evidence="3" id="KW-0997">Cell inner membrane</keyword>
<keyword evidence="14 16" id="KW-0472">Membrane</keyword>
<dbReference type="GO" id="GO:0016655">
    <property type="term" value="F:oxidoreductase activity, acting on NAD(P)H, quinone or similar compound as acceptor"/>
    <property type="evidence" value="ECO:0007669"/>
    <property type="project" value="UniProtKB-UniRule"/>
</dbReference>
<keyword evidence="6 16" id="KW-0288">FMN</keyword>
<dbReference type="NCBIfam" id="NF003756">
    <property type="entry name" value="PRK05349.1"/>
    <property type="match status" value="1"/>
</dbReference>
<comment type="subunit">
    <text evidence="16">Composed of six subunits; NqrA, NqrB, NqrC, NqrD, NqrE and NqrF.</text>
</comment>
<keyword evidence="10 16" id="KW-0520">NAD</keyword>
<dbReference type="HAMAP" id="MF_00426">
    <property type="entry name" value="NqrB"/>
    <property type="match status" value="1"/>
</dbReference>
<evidence type="ECO:0000256" key="17">
    <source>
        <dbReference type="PIRSR" id="PIRSR016055-50"/>
    </source>
</evidence>
<evidence type="ECO:0000256" key="1">
    <source>
        <dbReference type="ARBA" id="ARBA00022448"/>
    </source>
</evidence>